<dbReference type="EMBL" id="VSRR010049726">
    <property type="protein sequence ID" value="MPC78923.1"/>
    <property type="molecule type" value="Genomic_DNA"/>
</dbReference>
<comment type="caution">
    <text evidence="2">The sequence shown here is derived from an EMBL/GenBank/DDBJ whole genome shotgun (WGS) entry which is preliminary data.</text>
</comment>
<organism evidence="2 3">
    <name type="scientific">Portunus trituberculatus</name>
    <name type="common">Swimming crab</name>
    <name type="synonym">Neptunus trituberculatus</name>
    <dbReference type="NCBI Taxonomy" id="210409"/>
    <lineage>
        <taxon>Eukaryota</taxon>
        <taxon>Metazoa</taxon>
        <taxon>Ecdysozoa</taxon>
        <taxon>Arthropoda</taxon>
        <taxon>Crustacea</taxon>
        <taxon>Multicrustacea</taxon>
        <taxon>Malacostraca</taxon>
        <taxon>Eumalacostraca</taxon>
        <taxon>Eucarida</taxon>
        <taxon>Decapoda</taxon>
        <taxon>Pleocyemata</taxon>
        <taxon>Brachyura</taxon>
        <taxon>Eubrachyura</taxon>
        <taxon>Portunoidea</taxon>
        <taxon>Portunidae</taxon>
        <taxon>Portuninae</taxon>
        <taxon>Portunus</taxon>
    </lineage>
</organism>
<reference evidence="2 3" key="1">
    <citation type="submission" date="2019-05" db="EMBL/GenBank/DDBJ databases">
        <title>Another draft genome of Portunus trituberculatus and its Hox gene families provides insights of decapod evolution.</title>
        <authorList>
            <person name="Jeong J.-H."/>
            <person name="Song I."/>
            <person name="Kim S."/>
            <person name="Choi T."/>
            <person name="Kim D."/>
            <person name="Ryu S."/>
            <person name="Kim W."/>
        </authorList>
    </citation>
    <scope>NUCLEOTIDE SEQUENCE [LARGE SCALE GENOMIC DNA]</scope>
    <source>
        <tissue evidence="2">Muscle</tissue>
    </source>
</reference>
<dbReference type="Proteomes" id="UP000324222">
    <property type="component" value="Unassembled WGS sequence"/>
</dbReference>
<feature type="region of interest" description="Disordered" evidence="1">
    <location>
        <begin position="1"/>
        <end position="20"/>
    </location>
</feature>
<accession>A0A5B7I9F0</accession>
<keyword evidence="3" id="KW-1185">Reference proteome</keyword>
<feature type="compositionally biased region" description="Low complexity" evidence="1">
    <location>
        <begin position="1"/>
        <end position="10"/>
    </location>
</feature>
<proteinExistence type="predicted"/>
<sequence length="112" mass="11182">MDKPVADAPPGAGGGGERATGLGVTVQSAVISRPGTLAHPSSFLAIHTIITNLLSFAGTNCRRRPVTLPAGGGKAAHRSGAQSRRQAHTVLAVWGEGESGEAFGIGRSGVTG</sequence>
<protein>
    <submittedName>
        <fullName evidence="2">Uncharacterized protein</fullName>
    </submittedName>
</protein>
<evidence type="ECO:0000256" key="1">
    <source>
        <dbReference type="SAM" id="MobiDB-lite"/>
    </source>
</evidence>
<name>A0A5B7I9F0_PORTR</name>
<gene>
    <name evidence="2" type="ORF">E2C01_073431</name>
</gene>
<dbReference type="AlphaFoldDB" id="A0A5B7I9F0"/>
<evidence type="ECO:0000313" key="3">
    <source>
        <dbReference type="Proteomes" id="UP000324222"/>
    </source>
</evidence>
<evidence type="ECO:0000313" key="2">
    <source>
        <dbReference type="EMBL" id="MPC78923.1"/>
    </source>
</evidence>